<organism evidence="2 3">
    <name type="scientific">Pseudanabaena cinerea FACHB-1277</name>
    <dbReference type="NCBI Taxonomy" id="2949581"/>
    <lineage>
        <taxon>Bacteria</taxon>
        <taxon>Bacillati</taxon>
        <taxon>Cyanobacteriota</taxon>
        <taxon>Cyanophyceae</taxon>
        <taxon>Pseudanabaenales</taxon>
        <taxon>Pseudanabaenaceae</taxon>
        <taxon>Pseudanabaena</taxon>
        <taxon>Pseudanabaena cinerea</taxon>
    </lineage>
</organism>
<accession>A0A926ZA93</accession>
<dbReference type="AlphaFoldDB" id="A0A926ZA93"/>
<dbReference type="Proteomes" id="UP000631421">
    <property type="component" value="Unassembled WGS sequence"/>
</dbReference>
<dbReference type="Gene3D" id="3.40.50.1440">
    <property type="entry name" value="Tubulin/FtsZ, GTPase domain"/>
    <property type="match status" value="1"/>
</dbReference>
<dbReference type="InterPro" id="IPR025904">
    <property type="entry name" value="Tubulin-like"/>
</dbReference>
<feature type="coiled-coil region" evidence="1">
    <location>
        <begin position="633"/>
        <end position="679"/>
    </location>
</feature>
<sequence length="1108" mass="127890">MTYTNNQGSTRTSRNYQGVTRAVCIGLGGSGLQTIMRLRRLIVERYGSLEKFPIVRFVQIDTDSGALDNANLSGKTYHRGVDISLKESEKVHIGMTAEDANRLRITLKNSQGNSPYDFVGEWLPDYVIENARAIDKGAGGVRSVGRLCFFMNYAAIQRAIKSAEISTQGTYPHLMQEFGLLQDEGLDIFIVGSLYGGTGSGTFLDVSYSVRKLYPNAKVYGYLVINPELPTKDGGNNGFDQQANIYAALMELDFYSRGNNFKAFYDKNDPLSRIESNGAPPFSFTFLIGRNTSNPRYQIKEKDKLFNVIAQKIAIEFSSRLAPKLKEKRDDFNFPLSQDDNYPRPNPQYYLTFGLSEIYCPIDRIIQITSARVSVAIMQFWQFGYGQAPDIESLMLTFYTTYDWYRDVNQKQGFPEKKLDKIPLEGNNAADSLMTSWKSNCEKNIINTCQTASDRESLSTQLKSTFRNQFRKVEFGDTDATRGIWLTKIMREVAAYIIQYHQNIDEFRLRLLNPREEIFSLGNAQSWIIRLMQDLNDNRRRLEREIGSLGEEKALEGLEARWRQMESEIEEENRQFGWLGLRNKNQTVKSIARRYLEETRKAIEHNRKLFTAKQSLEITDALSKYCQDISAKLVISKNKAAEIEVEYRQIESERREMNLNELNGEAIFTEQDVTDAEQTLMPEQDRLSNYQQITDELCKVLQIDSSLIELLQQVSMDDTVQKMDMVLERIFNNRILSFGRPVINAFLEKYQPLQPEANKRLSEILDMAEPRVDLNLTDPYYIRGNRKRFVGFLREQSSSVEKFENLLNQNQITDSEWIPLTEKDRVVVVTEFAPFPLRIIKGIEDYGYQYRLRIQQNKPLHNDKRVQFTDFVPPSDQIMERLQLLFFPCLALKFLGDYTQSSLQFGYWSQKAMQMQDVLLEGNWDQCMETIYNDNDLFTSLEEELKHFENGLNKDTWGQSASRDSQGSGARATIDAFQRYVNSLTDGYNKRYKDKLIGKDGEIGILEKYRQKIDKMLLEKSNSEQPSNLSPNAQNILEASPINDEQASTSTVETPHDVVIINDEYASENARQRRREEIEQCKRDLEDGIIDQEEYDREVAAIKQKYPV</sequence>
<name>A0A926ZA93_9CYAN</name>
<evidence type="ECO:0000313" key="2">
    <source>
        <dbReference type="EMBL" id="MBD2152659.1"/>
    </source>
</evidence>
<dbReference type="Pfam" id="PF13809">
    <property type="entry name" value="Tubulin_2"/>
    <property type="match status" value="1"/>
</dbReference>
<comment type="caution">
    <text evidence="2">The sequence shown here is derived from an EMBL/GenBank/DDBJ whole genome shotgun (WGS) entry which is preliminary data.</text>
</comment>
<reference evidence="2 3" key="1">
    <citation type="journal article" date="2015" name="ISME J.">
        <title>Draft Genome Sequence of Streptomyces incarnatus NRRL8089, which Produces the Nucleoside Antibiotic Sinefungin.</title>
        <authorList>
            <person name="Oshima K."/>
            <person name="Hattori M."/>
            <person name="Shimizu H."/>
            <person name="Fukuda K."/>
            <person name="Nemoto M."/>
            <person name="Inagaki K."/>
            <person name="Tamura T."/>
        </authorList>
    </citation>
    <scope>NUCLEOTIDE SEQUENCE [LARGE SCALE GENOMIC DNA]</scope>
    <source>
        <strain evidence="2 3">FACHB-1277</strain>
    </source>
</reference>
<dbReference type="InterPro" id="IPR036525">
    <property type="entry name" value="Tubulin/FtsZ_GTPase_sf"/>
</dbReference>
<protein>
    <recommendedName>
        <fullName evidence="4">Tubulin like</fullName>
    </recommendedName>
</protein>
<gene>
    <name evidence="2" type="ORF">H6F44_21420</name>
</gene>
<keyword evidence="3" id="KW-1185">Reference proteome</keyword>
<evidence type="ECO:0008006" key="4">
    <source>
        <dbReference type="Google" id="ProtNLM"/>
    </source>
</evidence>
<evidence type="ECO:0000313" key="3">
    <source>
        <dbReference type="Proteomes" id="UP000631421"/>
    </source>
</evidence>
<dbReference type="SUPFAM" id="SSF52490">
    <property type="entry name" value="Tubulin nucleotide-binding domain-like"/>
    <property type="match status" value="1"/>
</dbReference>
<keyword evidence="1" id="KW-0175">Coiled coil</keyword>
<feature type="coiled-coil region" evidence="1">
    <location>
        <begin position="532"/>
        <end position="575"/>
    </location>
</feature>
<dbReference type="EMBL" id="JACJPY010000129">
    <property type="protein sequence ID" value="MBD2152659.1"/>
    <property type="molecule type" value="Genomic_DNA"/>
</dbReference>
<dbReference type="RefSeq" id="WP_190353123.1">
    <property type="nucleotide sequence ID" value="NZ_JACJPY010000129.1"/>
</dbReference>
<evidence type="ECO:0000256" key="1">
    <source>
        <dbReference type="SAM" id="Coils"/>
    </source>
</evidence>
<proteinExistence type="predicted"/>